<evidence type="ECO:0008006" key="3">
    <source>
        <dbReference type="Google" id="ProtNLM"/>
    </source>
</evidence>
<dbReference type="Proteomes" id="UP000030185">
    <property type="component" value="Unassembled WGS sequence"/>
</dbReference>
<proteinExistence type="predicted"/>
<accession>A0A098LLK7</accession>
<protein>
    <recommendedName>
        <fullName evidence="3">3-oxoacyl-ACP synthase</fullName>
    </recommendedName>
</protein>
<organism evidence="1 2">
    <name type="scientific">Sporocytophaga myxococcoides</name>
    <dbReference type="NCBI Taxonomy" id="153721"/>
    <lineage>
        <taxon>Bacteria</taxon>
        <taxon>Pseudomonadati</taxon>
        <taxon>Bacteroidota</taxon>
        <taxon>Cytophagia</taxon>
        <taxon>Cytophagales</taxon>
        <taxon>Cytophagaceae</taxon>
        <taxon>Sporocytophaga</taxon>
    </lineage>
</organism>
<reference evidence="1 2" key="1">
    <citation type="submission" date="2014-09" db="EMBL/GenBank/DDBJ databases">
        <title>Sporocytophaga myxococcoides PG-01 genome sequencing.</title>
        <authorList>
            <person name="Liu L."/>
            <person name="Gao P.J."/>
            <person name="Chen G.J."/>
            <person name="Wang L.S."/>
        </authorList>
    </citation>
    <scope>NUCLEOTIDE SEQUENCE [LARGE SCALE GENOMIC DNA]</scope>
    <source>
        <strain evidence="1 2">PG-01</strain>
    </source>
</reference>
<comment type="caution">
    <text evidence="1">The sequence shown here is derived from an EMBL/GenBank/DDBJ whole genome shotgun (WGS) entry which is preliminary data.</text>
</comment>
<evidence type="ECO:0000313" key="1">
    <source>
        <dbReference type="EMBL" id="GAL87033.1"/>
    </source>
</evidence>
<dbReference type="InterPro" id="IPR016039">
    <property type="entry name" value="Thiolase-like"/>
</dbReference>
<dbReference type="EMBL" id="BBLT01000010">
    <property type="protein sequence ID" value="GAL87033.1"/>
    <property type="molecule type" value="Genomic_DNA"/>
</dbReference>
<evidence type="ECO:0000313" key="2">
    <source>
        <dbReference type="Proteomes" id="UP000030185"/>
    </source>
</evidence>
<dbReference type="eggNOG" id="COG0304">
    <property type="taxonomic scope" value="Bacteria"/>
</dbReference>
<dbReference type="AlphaFoldDB" id="A0A098LLK7"/>
<dbReference type="SUPFAM" id="SSF53901">
    <property type="entry name" value="Thiolase-like"/>
    <property type="match status" value="1"/>
</dbReference>
<sequence length="210" mass="24119">MSSKGFIKSYSIIRNNKAILNGEEFLKAEPEDDFATFIRSLYKKLEIAHSPFYKMDDMCKLGLMATELILKDIAIKEKYTETEIGVVLSNSSSSLQTDTSYYETVKDKNNYFPSPAVFVYTLPNIVIGEICIRNKIKGENTFFIFEEYNPEFITDYVNNLFSSGKLKSCIAGWVEFCEGKYEAFVYLAEADQGDNMITHTTEQIKKIYNF</sequence>
<dbReference type="GO" id="GO:0016746">
    <property type="term" value="F:acyltransferase activity"/>
    <property type="evidence" value="ECO:0007669"/>
    <property type="project" value="InterPro"/>
</dbReference>
<dbReference type="RefSeq" id="WP_045467664.1">
    <property type="nucleotide sequence ID" value="NZ_BBLT01000010.1"/>
</dbReference>
<name>A0A098LLK7_9BACT</name>
<dbReference type="Gene3D" id="3.40.47.10">
    <property type="match status" value="1"/>
</dbReference>
<dbReference type="OrthoDB" id="1071350at2"/>
<keyword evidence="2" id="KW-1185">Reference proteome</keyword>
<gene>
    <name evidence="1" type="ORF">MYP_4263</name>
</gene>
<dbReference type="STRING" id="153721.MYP_4263"/>